<dbReference type="InterPro" id="IPR049052">
    <property type="entry name" value="nSTAND1"/>
</dbReference>
<organism evidence="3">
    <name type="scientific">uncultured Desulfobacteraceae bacterium</name>
    <dbReference type="NCBI Taxonomy" id="218296"/>
    <lineage>
        <taxon>Bacteria</taxon>
        <taxon>Pseudomonadati</taxon>
        <taxon>Thermodesulfobacteriota</taxon>
        <taxon>Desulfobacteria</taxon>
        <taxon>Desulfobacterales</taxon>
        <taxon>Desulfobacteraceae</taxon>
        <taxon>environmental samples</taxon>
    </lineage>
</organism>
<dbReference type="SUPFAM" id="SSF52980">
    <property type="entry name" value="Restriction endonuclease-like"/>
    <property type="match status" value="1"/>
</dbReference>
<dbReference type="Gene3D" id="3.40.50.300">
    <property type="entry name" value="P-loop containing nucleotide triphosphate hydrolases"/>
    <property type="match status" value="1"/>
</dbReference>
<protein>
    <submittedName>
        <fullName evidence="3">Restriction endonuclease</fullName>
    </submittedName>
</protein>
<sequence length="917" mass="103313">MKIEVACKKDDTAKTKGDLLENLSKKLLQAQGYDVIKEIKFTGVELDLLCKHRVNEKQIYVECKAQKEKIRAPVLRQLLGTVTGYEYAEGWIVSTSEFGKEAKGFVEMWKKKPQEQSSKLSFYGPEDVIESLQNASVICPIPLEKAENYIGGKEFLGDWTMMVTSYGRFWGVYTLNGGAPNGVLIYNAENGRHIQDEATLNNISQLETNLAGYDLKIGVCKTEKKFPSLSISSYGVVEVQIGDSWNDYRPARPQDFVGREDAQKEIIAFLNNAKEKQSDTRIFAITGKSGLGKSSLIAKVRDRSRNKFYKNKHFTFAVDMRGAVKPSYIATSLLKSLKTAQKVGFGEPLDIQLTDPSTPLSSPTITKYLQSVERKGQVICLIFDQFEELYSKPELFNVFSAAKDLMLDVASYKGNFVLGFAWKTDSTTQQDHPAYHMWHKLSDYRRIFKLDVFDSGEISKCITTFEKEIQKKIPIEIRHQISASSQGFPWLLKKLCINLYENIKKGEGTDSISIDLDVNRLFENDLDVLSSAEHTCLKIIAQKAPADWSEIIEISGIAVLNNLVHKRLVIKSGDRLNIYWDIFKDYLLTGKVPIVPFNYIPTSDISSMLKVFQELNTVSYLKSDKIANLTQLNERTVWNIGADLVMFGLAERKGTQFKAHRELNDCSNASALKKLREKIGKHSLKLAIYKAAAGKTVDPDFVTEILKGCLPKARFGKKTWTTYKNRLSNLFVHTGYFLKSGENIIIQDSGSAITDIKNILKRGQKRGVVFSAAASPATVCETLDLIKNKVDEIFLVKNGYRNALTVLRRFDLVSKDDEGLILNILSIDKFGGHVESIWTSAKNEPVIVKCIEKLNHEPNISGFDLGHYISIVYEVNWTVATQKRNGNSLRQWSVWVKEGTTMSSIPTPPGRTIKQKP</sequence>
<dbReference type="InterPro" id="IPR011335">
    <property type="entry name" value="Restrct_endonuc-II-like"/>
</dbReference>
<evidence type="ECO:0000313" key="3">
    <source>
        <dbReference type="EMBL" id="VEN72738.1"/>
    </source>
</evidence>
<dbReference type="AlphaFoldDB" id="A0A484HGG1"/>
<dbReference type="EMBL" id="CAACVI010000001">
    <property type="protein sequence ID" value="VEN72738.1"/>
    <property type="molecule type" value="Genomic_DNA"/>
</dbReference>
<dbReference type="Pfam" id="PF20703">
    <property type="entry name" value="nSTAND1"/>
    <property type="match status" value="1"/>
</dbReference>
<dbReference type="InterPro" id="IPR011856">
    <property type="entry name" value="tRNA_endonuc-like_dom_sf"/>
</dbReference>
<evidence type="ECO:0000259" key="2">
    <source>
        <dbReference type="Pfam" id="PF20703"/>
    </source>
</evidence>
<name>A0A484HGG1_9BACT</name>
<dbReference type="GO" id="GO:0009307">
    <property type="term" value="P:DNA restriction-modification system"/>
    <property type="evidence" value="ECO:0007669"/>
    <property type="project" value="InterPro"/>
</dbReference>
<keyword evidence="3" id="KW-0378">Hydrolase</keyword>
<dbReference type="InterPro" id="IPR027417">
    <property type="entry name" value="P-loop_NTPase"/>
</dbReference>
<feature type="domain" description="Novel STAND NTPase 1" evidence="2">
    <location>
        <begin position="247"/>
        <end position="393"/>
    </location>
</feature>
<dbReference type="SUPFAM" id="SSF52540">
    <property type="entry name" value="P-loop containing nucleoside triphosphate hydrolases"/>
    <property type="match status" value="1"/>
</dbReference>
<accession>A0A484HGG1</accession>
<evidence type="ECO:0000259" key="1">
    <source>
        <dbReference type="Pfam" id="PF04471"/>
    </source>
</evidence>
<reference evidence="3" key="1">
    <citation type="submission" date="2019-01" db="EMBL/GenBank/DDBJ databases">
        <authorList>
            <consortium name="Genoscope - CEA"/>
            <person name="William W."/>
        </authorList>
    </citation>
    <scope>NUCLEOTIDE SEQUENCE</scope>
    <source>
        <strain evidence="3">CR-1</strain>
    </source>
</reference>
<keyword evidence="3" id="KW-0540">Nuclease</keyword>
<dbReference type="GO" id="GO:0004519">
    <property type="term" value="F:endonuclease activity"/>
    <property type="evidence" value="ECO:0007669"/>
    <property type="project" value="UniProtKB-KW"/>
</dbReference>
<gene>
    <name evidence="3" type="ORF">EPICR_10237</name>
</gene>
<feature type="domain" description="Restriction endonuclease type IV Mrr" evidence="1">
    <location>
        <begin position="16"/>
        <end position="107"/>
    </location>
</feature>
<dbReference type="InterPro" id="IPR007560">
    <property type="entry name" value="Restrct_endonuc_IV_Mrr"/>
</dbReference>
<dbReference type="Gene3D" id="3.40.1350.10">
    <property type="match status" value="1"/>
</dbReference>
<dbReference type="Pfam" id="PF04471">
    <property type="entry name" value="Mrr_cat"/>
    <property type="match status" value="1"/>
</dbReference>
<proteinExistence type="predicted"/>
<keyword evidence="3" id="KW-0255">Endonuclease</keyword>
<dbReference type="GO" id="GO:0003677">
    <property type="term" value="F:DNA binding"/>
    <property type="evidence" value="ECO:0007669"/>
    <property type="project" value="InterPro"/>
</dbReference>